<reference evidence="1 2" key="1">
    <citation type="submission" date="2014-02" db="EMBL/GenBank/DDBJ databases">
        <title>Single nucleus genome sequencing reveals high similarity among nuclei of an endomycorrhizal fungus.</title>
        <authorList>
            <person name="Lin K."/>
            <person name="Geurts R."/>
            <person name="Zhang Z."/>
            <person name="Limpens E."/>
            <person name="Saunders D.G."/>
            <person name="Mu D."/>
            <person name="Pang E."/>
            <person name="Cao H."/>
            <person name="Cha H."/>
            <person name="Lin T."/>
            <person name="Zhou Q."/>
            <person name="Shang Y."/>
            <person name="Li Y."/>
            <person name="Ivanov S."/>
            <person name="Sharma T."/>
            <person name="Velzen R.V."/>
            <person name="Ruijter N.D."/>
            <person name="Aanen D.K."/>
            <person name="Win J."/>
            <person name="Kamoun S."/>
            <person name="Bisseling T."/>
            <person name="Huang S."/>
        </authorList>
    </citation>
    <scope>NUCLEOTIDE SEQUENCE [LARGE SCALE GENOMIC DNA]</scope>
    <source>
        <strain evidence="2">DAOM197198w</strain>
    </source>
</reference>
<evidence type="ECO:0008006" key="3">
    <source>
        <dbReference type="Google" id="ProtNLM"/>
    </source>
</evidence>
<name>A0A015IGA2_RHIIW</name>
<evidence type="ECO:0000313" key="1">
    <source>
        <dbReference type="EMBL" id="EXX56157.1"/>
    </source>
</evidence>
<proteinExistence type="predicted"/>
<protein>
    <recommendedName>
        <fullName evidence="3">F-box domain-containing protein</fullName>
    </recommendedName>
</protein>
<organism evidence="1 2">
    <name type="scientific">Rhizophagus irregularis (strain DAOM 197198w)</name>
    <name type="common">Glomus intraradices</name>
    <dbReference type="NCBI Taxonomy" id="1432141"/>
    <lineage>
        <taxon>Eukaryota</taxon>
        <taxon>Fungi</taxon>
        <taxon>Fungi incertae sedis</taxon>
        <taxon>Mucoromycota</taxon>
        <taxon>Glomeromycotina</taxon>
        <taxon>Glomeromycetes</taxon>
        <taxon>Glomerales</taxon>
        <taxon>Glomeraceae</taxon>
        <taxon>Rhizophagus</taxon>
    </lineage>
</organism>
<dbReference type="HOGENOM" id="CLU_028913_2_1_1"/>
<comment type="caution">
    <text evidence="1">The sequence shown here is derived from an EMBL/GenBank/DDBJ whole genome shotgun (WGS) entry which is preliminary data.</text>
</comment>
<keyword evidence="2" id="KW-1185">Reference proteome</keyword>
<dbReference type="AlphaFoldDB" id="A0A015IGA2"/>
<dbReference type="STRING" id="1432141.A0A015IGA2"/>
<accession>A0A015IGA2</accession>
<dbReference type="Proteomes" id="UP000022910">
    <property type="component" value="Unassembled WGS sequence"/>
</dbReference>
<evidence type="ECO:0000313" key="2">
    <source>
        <dbReference type="Proteomes" id="UP000022910"/>
    </source>
</evidence>
<dbReference type="EMBL" id="JEMT01027816">
    <property type="protein sequence ID" value="EXX56157.1"/>
    <property type="molecule type" value="Genomic_DNA"/>
</dbReference>
<gene>
    <name evidence="1" type="ORF">RirG_218750</name>
</gene>
<sequence>MACSKLFSGDLPHELLNEVIQNFHYDYKTLHSCILVNRLWCRLVIPLLWEDPFSKDYPKNYQFIEIYFSKLNEDDKTKFNEYGIKFDLLHSNTLFNYPSFIKYLDTNKIRHSIENWAVGATTTSRLQVSDFTKLIFRLLFVKFIENEVNLHSFKVRPCACFNEILGLIQQNPKFICNITNFKLDWSNSFDDIREILRILCSNCYSISSLYFFPFPEYAKNEKSLSQLIKSQKNLQKILFSYNHEYTLYHPLLSLQNSNCSNTLNTIIFYLVDFKNIVVLSEVFNQLNVLESIHIVYCYSMYSNFIHQINNITKPFKLKTLFLNEIIYESLELLLQKSGNYLENLNFRYTKPRQFQKLLRLLIKYCSNISNIKYIDSICVYSQNNCYLLLLNLIKNITQKLNYLTITVSNSILLKNLGQILPFKLEYLDLSLLSDLVNASDLEIFLKKSQNTFIKKLLISTDIGRKDDDILPYIEEHIMKTKRVKYLALEVCREDLFFQTDKVKEFALHNICVFKYNDLKFDIINFLEEIH</sequence>